<keyword evidence="1" id="KW-1133">Transmembrane helix</keyword>
<feature type="transmembrane region" description="Helical" evidence="1">
    <location>
        <begin position="26"/>
        <end position="44"/>
    </location>
</feature>
<evidence type="ECO:0000256" key="1">
    <source>
        <dbReference type="SAM" id="Phobius"/>
    </source>
</evidence>
<dbReference type="Pfam" id="PF14317">
    <property type="entry name" value="YcxB"/>
    <property type="match status" value="1"/>
</dbReference>
<evidence type="ECO:0000313" key="3">
    <source>
        <dbReference type="EMBL" id="MFC1850337.1"/>
    </source>
</evidence>
<dbReference type="EMBL" id="JBHPBY010000092">
    <property type="protein sequence ID" value="MFC1850337.1"/>
    <property type="molecule type" value="Genomic_DNA"/>
</dbReference>
<reference evidence="3 4" key="1">
    <citation type="submission" date="2024-09" db="EMBL/GenBank/DDBJ databases">
        <title>Laminarin stimulates single cell rates of sulfate reduction while oxygen inhibits transcriptomic activity in coastal marine sediment.</title>
        <authorList>
            <person name="Lindsay M."/>
            <person name="Orcutt B."/>
            <person name="Emerson D."/>
            <person name="Stepanauskas R."/>
            <person name="D'Angelo T."/>
        </authorList>
    </citation>
    <scope>NUCLEOTIDE SEQUENCE [LARGE SCALE GENOMIC DNA]</scope>
    <source>
        <strain evidence="3">SAG AM-311-K15</strain>
    </source>
</reference>
<name>A0ABV6YVY5_UNCC1</name>
<evidence type="ECO:0000313" key="4">
    <source>
        <dbReference type="Proteomes" id="UP001594351"/>
    </source>
</evidence>
<comment type="caution">
    <text evidence="3">The sequence shown here is derived from an EMBL/GenBank/DDBJ whole genome shotgun (WGS) entry which is preliminary data.</text>
</comment>
<keyword evidence="1" id="KW-0812">Transmembrane</keyword>
<organism evidence="3 4">
    <name type="scientific">candidate division CSSED10-310 bacterium</name>
    <dbReference type="NCBI Taxonomy" id="2855610"/>
    <lineage>
        <taxon>Bacteria</taxon>
        <taxon>Bacteria division CSSED10-310</taxon>
    </lineage>
</organism>
<gene>
    <name evidence="3" type="ORF">ACFL27_09115</name>
</gene>
<dbReference type="Proteomes" id="UP001594351">
    <property type="component" value="Unassembled WGS sequence"/>
</dbReference>
<keyword evidence="4" id="KW-1185">Reference proteome</keyword>
<dbReference type="InterPro" id="IPR025588">
    <property type="entry name" value="YcxB-like_C"/>
</dbReference>
<feature type="domain" description="YcxB-like C-terminal" evidence="2">
    <location>
        <begin position="99"/>
        <end position="153"/>
    </location>
</feature>
<keyword evidence="1" id="KW-0472">Membrane</keyword>
<proteinExistence type="predicted"/>
<protein>
    <submittedName>
        <fullName evidence="3">YcxB family protein</fullName>
    </submittedName>
</protein>
<accession>A0ABV6YVY5</accession>
<sequence>MQEIKLTYSDYCKFSFYMEFRIIMNWIKYLFFPMMIFIAFLIVIHNKQGKIHPYDLILPICIVIIPGIMWIIKILYYSHLTHYKAKKINEDHYQMQYNQDGVYIETETIKSTILWLKFNKIIETKSMLMLWYNNGSVFMIPKQQLSNWIELKNIIRSNFKGTLKLKTA</sequence>
<feature type="transmembrane region" description="Helical" evidence="1">
    <location>
        <begin position="56"/>
        <end position="77"/>
    </location>
</feature>
<evidence type="ECO:0000259" key="2">
    <source>
        <dbReference type="Pfam" id="PF14317"/>
    </source>
</evidence>